<dbReference type="InterPro" id="IPR007838">
    <property type="entry name" value="Cell_div_ZapA-like"/>
</dbReference>
<accession>A0ABP8KAZ2</accession>
<dbReference type="SUPFAM" id="SSF102829">
    <property type="entry name" value="Cell division protein ZapA-like"/>
    <property type="match status" value="1"/>
</dbReference>
<evidence type="ECO:0000313" key="1">
    <source>
        <dbReference type="EMBL" id="GAA4403154.1"/>
    </source>
</evidence>
<comment type="caution">
    <text evidence="1">The sequence shown here is derived from an EMBL/GenBank/DDBJ whole genome shotgun (WGS) entry which is preliminary data.</text>
</comment>
<reference evidence="2" key="1">
    <citation type="journal article" date="2019" name="Int. J. Syst. Evol. Microbiol.">
        <title>The Global Catalogue of Microorganisms (GCM) 10K type strain sequencing project: providing services to taxonomists for standard genome sequencing and annotation.</title>
        <authorList>
            <consortium name="The Broad Institute Genomics Platform"/>
            <consortium name="The Broad Institute Genome Sequencing Center for Infectious Disease"/>
            <person name="Wu L."/>
            <person name="Ma J."/>
        </authorList>
    </citation>
    <scope>NUCLEOTIDE SEQUENCE [LARGE SCALE GENOMIC DNA]</scope>
    <source>
        <strain evidence="2">JCM 17925</strain>
    </source>
</reference>
<dbReference type="RefSeq" id="WP_345245991.1">
    <property type="nucleotide sequence ID" value="NZ_BAABHB010000003.1"/>
</dbReference>
<dbReference type="Proteomes" id="UP001500936">
    <property type="component" value="Unassembled WGS sequence"/>
</dbReference>
<dbReference type="InterPro" id="IPR036192">
    <property type="entry name" value="Cell_div_ZapA-like_sf"/>
</dbReference>
<dbReference type="EMBL" id="BAABHB010000003">
    <property type="protein sequence ID" value="GAA4403154.1"/>
    <property type="molecule type" value="Genomic_DNA"/>
</dbReference>
<keyword evidence="2" id="KW-1185">Reference proteome</keyword>
<gene>
    <name evidence="1" type="ORF">GCM10023187_18960</name>
</gene>
<proteinExistence type="predicted"/>
<dbReference type="Pfam" id="PF05164">
    <property type="entry name" value="ZapA"/>
    <property type="match status" value="1"/>
</dbReference>
<evidence type="ECO:0008006" key="3">
    <source>
        <dbReference type="Google" id="ProtNLM"/>
    </source>
</evidence>
<organism evidence="1 2">
    <name type="scientific">Nibrella viscosa</name>
    <dbReference type="NCBI Taxonomy" id="1084524"/>
    <lineage>
        <taxon>Bacteria</taxon>
        <taxon>Pseudomonadati</taxon>
        <taxon>Bacteroidota</taxon>
        <taxon>Cytophagia</taxon>
        <taxon>Cytophagales</taxon>
        <taxon>Spirosomataceae</taxon>
        <taxon>Nibrella</taxon>
    </lineage>
</organism>
<protein>
    <recommendedName>
        <fullName evidence="3">Cell division protein ZapA</fullName>
    </recommendedName>
</protein>
<name>A0ABP8KAZ2_9BACT</name>
<evidence type="ECO:0000313" key="2">
    <source>
        <dbReference type="Proteomes" id="UP001500936"/>
    </source>
</evidence>
<sequence length="95" mass="11010">MEKLSIRIKVADREYGIKTLPDEEIFLREAGKLIREQIQKYRDLGVKDTQDILAMIALDCLVARLKGDEQTRRLQKMVFDKMTQLDQTITPTLSA</sequence>